<comment type="caution">
    <text evidence="2">The sequence shown here is derived from an EMBL/GenBank/DDBJ whole genome shotgun (WGS) entry which is preliminary data.</text>
</comment>
<dbReference type="EMBL" id="RHLD01000015">
    <property type="protein sequence ID" value="TPP46800.1"/>
    <property type="molecule type" value="Genomic_DNA"/>
</dbReference>
<reference evidence="3" key="1">
    <citation type="submission" date="2019-02" db="EMBL/GenBank/DDBJ databases">
        <title>FDA dAtabase for Regulatory Grade micrObial Sequences (FDA-ARGOS): Supporting development and validation of Infectious Disease Dx tests.</title>
        <authorList>
            <person name="Duncan R."/>
            <person name="Fisher C."/>
            <person name="Tallon L."/>
            <person name="Sadzewicz L."/>
            <person name="Sengamalay N."/>
            <person name="Ott S."/>
            <person name="Godinez A."/>
            <person name="Nagaraj S."/>
            <person name="Vavikolanu K."/>
            <person name="Vyas G."/>
            <person name="Nadendla S."/>
            <person name="Aluvathingal J."/>
            <person name="Sichtig H."/>
        </authorList>
    </citation>
    <scope>NUCLEOTIDE SEQUENCE [LARGE SCALE GENOMIC DNA]</scope>
    <source>
        <strain evidence="3">FDAARGOS_360</strain>
    </source>
</reference>
<dbReference type="Proteomes" id="UP000318821">
    <property type="component" value="Unassembled WGS sequence"/>
</dbReference>
<organism evidence="2 3">
    <name type="scientific">Leishmania donovani</name>
    <dbReference type="NCBI Taxonomy" id="5661"/>
    <lineage>
        <taxon>Eukaryota</taxon>
        <taxon>Discoba</taxon>
        <taxon>Euglenozoa</taxon>
        <taxon>Kinetoplastea</taxon>
        <taxon>Metakinetoplastina</taxon>
        <taxon>Trypanosomatida</taxon>
        <taxon>Trypanosomatidae</taxon>
        <taxon>Leishmaniinae</taxon>
        <taxon>Leishmania</taxon>
    </lineage>
</organism>
<feature type="compositionally biased region" description="Polar residues" evidence="1">
    <location>
        <begin position="339"/>
        <end position="350"/>
    </location>
</feature>
<proteinExistence type="predicted"/>
<sequence>MTASAHQVTRLFLVLCGSSSPESCTAAAAKDVTFLELPCIPVATANSTESGGCASAPPRPLVSPAVHLGRQTPFLSSSLQNDRAWSRALLEVTTWCIEGLPSTSYDGVVPVDAATLPFAGVRVRLCGKGRPIRVVPSGAAGERESTTLTERGSYTWLQHGDVLEFGTQAQVRLLAVHVRVGHAAELVQHASFVWITSSSKSTSATGVAVSNVDAQPTMTAVPTALWFAGPYEWSAVPKFLKSKMLQEAEQLTLYMHDRDAYRLKKAAADTASISESNRLRYGGFDRKGTKGTAIRVSPWVESERRTHAEEVLVTSSPHCSEFGYSSPSNILAEWGQTRNAPAETASSPSLSAARERGSVVAAVSHPRFPSQPQQKDGCGSDAAPRPTAPPPLRASLQHRRNCGSTVYSLSTLSETMDDKLNEALLNLEDGGNEVGEALVERREKEAFLIVTEEDLSGTRISSAEELMASASQRTGLDDGAEDHGNVLGNTPAEDEKRQPVAGGYRAPAIAGHSVKVAMAAACRAAVGLSRPAVLSSCNPCATTPKMLLLRST</sequence>
<evidence type="ECO:0000313" key="2">
    <source>
        <dbReference type="EMBL" id="TPP46800.1"/>
    </source>
</evidence>
<accession>A0A504XL17</accession>
<feature type="region of interest" description="Disordered" evidence="1">
    <location>
        <begin position="339"/>
        <end position="395"/>
    </location>
</feature>
<dbReference type="VEuPathDB" id="TriTrypDB:LDHU3_34.5080"/>
<dbReference type="AlphaFoldDB" id="A0A504XL17"/>
<protein>
    <submittedName>
        <fullName evidence="2">Uncharacterized protein</fullName>
    </submittedName>
</protein>
<gene>
    <name evidence="2" type="ORF">CGC20_21000</name>
</gene>
<evidence type="ECO:0000313" key="3">
    <source>
        <dbReference type="Proteomes" id="UP000318821"/>
    </source>
</evidence>
<name>A0A504XL17_LEIDO</name>
<dbReference type="VEuPathDB" id="TriTrypDB:LdBPK_342960.1"/>
<evidence type="ECO:0000256" key="1">
    <source>
        <dbReference type="SAM" id="MobiDB-lite"/>
    </source>
</evidence>
<dbReference type="VEuPathDB" id="TriTrypDB:LdCL_340038400"/>